<sequence length="184" mass="20485">MVLRVSLILCAALLLGGCANSGTGPVPPKTAGKVDLGRYQGAWHELARLPMFAQRACVQAEAHYRLRDDGGLDVLNRCRTAKDEWRESSGQAAPRKAGDTDKLWVRFDGWASGLGKGDYWVLYLDDDYRTALVGTPDHDYLWLLSRTPEVTPEVRAKLLDEAKRRGYAIDKLIWRAPDSAISSR</sequence>
<keyword evidence="2" id="KW-0998">Cell outer membrane</keyword>
<dbReference type="PRINTS" id="PR01171">
    <property type="entry name" value="BCTLIPOCALIN"/>
</dbReference>
<keyword evidence="2" id="KW-0732">Signal</keyword>
<dbReference type="GO" id="GO:0006950">
    <property type="term" value="P:response to stress"/>
    <property type="evidence" value="ECO:0007669"/>
    <property type="project" value="UniProtKB-ARBA"/>
</dbReference>
<feature type="lipid moiety-binding region" description="S-diacylglycerol cysteine" evidence="3">
    <location>
        <position position="18"/>
    </location>
</feature>
<comment type="caution">
    <text evidence="5">The sequence shown here is derived from an EMBL/GenBank/DDBJ whole genome shotgun (WGS) entry which is preliminary data.</text>
</comment>
<dbReference type="PANTHER" id="PTHR10612">
    <property type="entry name" value="APOLIPOPROTEIN D"/>
    <property type="match status" value="1"/>
</dbReference>
<name>A0A7U7ELP1_9GAMM</name>
<dbReference type="InterPro" id="IPR002446">
    <property type="entry name" value="Lipocalin_bac"/>
</dbReference>
<dbReference type="Pfam" id="PF08212">
    <property type="entry name" value="Lipocalin_2"/>
    <property type="match status" value="1"/>
</dbReference>
<keyword evidence="2" id="KW-0446">Lipid-binding</keyword>
<dbReference type="PANTHER" id="PTHR10612:SF34">
    <property type="entry name" value="APOLIPOPROTEIN D"/>
    <property type="match status" value="1"/>
</dbReference>
<evidence type="ECO:0000256" key="3">
    <source>
        <dbReference type="PIRSR" id="PIRSR036893-52"/>
    </source>
</evidence>
<evidence type="ECO:0000256" key="1">
    <source>
        <dbReference type="ARBA" id="ARBA00006889"/>
    </source>
</evidence>
<dbReference type="EMBL" id="CAJFCI010000032">
    <property type="protein sequence ID" value="CAD5107318.1"/>
    <property type="molecule type" value="Genomic_DNA"/>
</dbReference>
<keyword evidence="2" id="KW-0472">Membrane</keyword>
<evidence type="ECO:0000313" key="5">
    <source>
        <dbReference type="EMBL" id="CAD5107318.1"/>
    </source>
</evidence>
<keyword evidence="2 3" id="KW-0449">Lipoprotein</keyword>
<dbReference type="InterPro" id="IPR022271">
    <property type="entry name" value="Lipocalin_ApoD"/>
</dbReference>
<dbReference type="InterPro" id="IPR012674">
    <property type="entry name" value="Calycin"/>
</dbReference>
<comment type="similarity">
    <text evidence="1 2">Belongs to the calycin superfamily. Lipocalin family.</text>
</comment>
<feature type="chain" id="PRO_5031674373" description="Outer membrane lipoprotein Blc" evidence="2">
    <location>
        <begin position="22"/>
        <end position="184"/>
    </location>
</feature>
<dbReference type="GO" id="GO:0009279">
    <property type="term" value="C:cell outer membrane"/>
    <property type="evidence" value="ECO:0007669"/>
    <property type="project" value="UniProtKB-SubCell"/>
</dbReference>
<dbReference type="Gene3D" id="2.40.128.20">
    <property type="match status" value="1"/>
</dbReference>
<evidence type="ECO:0000313" key="6">
    <source>
        <dbReference type="Proteomes" id="UP000583387"/>
    </source>
</evidence>
<comment type="subunit">
    <text evidence="2">Homodimer.</text>
</comment>
<dbReference type="PIRSF" id="PIRSF036893">
    <property type="entry name" value="Lipocalin_ApoD"/>
    <property type="match status" value="1"/>
</dbReference>
<feature type="domain" description="Lipocalin/cytosolic fatty-acid binding" evidence="4">
    <location>
        <begin position="34"/>
        <end position="176"/>
    </location>
</feature>
<dbReference type="GO" id="GO:0008289">
    <property type="term" value="F:lipid binding"/>
    <property type="evidence" value="ECO:0007669"/>
    <property type="project" value="UniProtKB-UniRule"/>
</dbReference>
<dbReference type="AlphaFoldDB" id="A0A7U7ELP1"/>
<comment type="subcellular location">
    <subcellularLocation>
        <location evidence="2">Cell outer membrane</location>
    </subcellularLocation>
</comment>
<keyword evidence="6" id="KW-1185">Reference proteome</keyword>
<feature type="lipid moiety-binding region" description="N-palmitoyl cysteine" evidence="3">
    <location>
        <position position="18"/>
    </location>
</feature>
<accession>A0A7U7ELP1</accession>
<dbReference type="RefSeq" id="WP_187670667.1">
    <property type="nucleotide sequence ID" value="NZ_CAJFCI010000032.1"/>
</dbReference>
<dbReference type="SUPFAM" id="SSF50814">
    <property type="entry name" value="Lipocalins"/>
    <property type="match status" value="1"/>
</dbReference>
<feature type="signal peptide" evidence="2">
    <location>
        <begin position="1"/>
        <end position="21"/>
    </location>
</feature>
<evidence type="ECO:0000256" key="2">
    <source>
        <dbReference type="PIRNR" id="PIRNR036893"/>
    </source>
</evidence>
<protein>
    <recommendedName>
        <fullName evidence="2">Outer membrane lipoprotein Blc</fullName>
    </recommendedName>
</protein>
<dbReference type="PROSITE" id="PS51257">
    <property type="entry name" value="PROKAR_LIPOPROTEIN"/>
    <property type="match status" value="1"/>
</dbReference>
<gene>
    <name evidence="5" type="primary">blc</name>
    <name evidence="5" type="ORF">PSEWESI4_01589</name>
</gene>
<dbReference type="Proteomes" id="UP000583387">
    <property type="component" value="Unassembled WGS sequence"/>
</dbReference>
<proteinExistence type="inferred from homology"/>
<dbReference type="InterPro" id="IPR047202">
    <property type="entry name" value="Lipocalin_Blc-like_dom"/>
</dbReference>
<dbReference type="CDD" id="cd19438">
    <property type="entry name" value="lipocalin_Blc-like"/>
    <property type="match status" value="1"/>
</dbReference>
<organism evidence="5 6">
    <name type="scientific">Zestomonas carbonaria</name>
    <dbReference type="NCBI Taxonomy" id="2762745"/>
    <lineage>
        <taxon>Bacteria</taxon>
        <taxon>Pseudomonadati</taxon>
        <taxon>Pseudomonadota</taxon>
        <taxon>Gammaproteobacteria</taxon>
        <taxon>Pseudomonadales</taxon>
        <taxon>Pseudomonadaceae</taxon>
        <taxon>Zestomonas</taxon>
    </lineage>
</organism>
<keyword evidence="3" id="KW-0564">Palmitate</keyword>
<comment type="function">
    <text evidence="2">Involved in the storage or transport of lipids necessary for membrane maintenance under stressful conditions. Displays a binding preference for lysophospholipids.</text>
</comment>
<evidence type="ECO:0000259" key="4">
    <source>
        <dbReference type="Pfam" id="PF08212"/>
    </source>
</evidence>
<dbReference type="InterPro" id="IPR000566">
    <property type="entry name" value="Lipocln_cytosolic_FA-bd_dom"/>
</dbReference>
<reference evidence="5 6" key="1">
    <citation type="submission" date="2020-08" db="EMBL/GenBank/DDBJ databases">
        <authorList>
            <person name="Criscuolo A."/>
        </authorList>
    </citation>
    <scope>NUCLEOTIDE SEQUENCE [LARGE SCALE GENOMIC DNA]</scope>
    <source>
        <strain evidence="5">CIP111764</strain>
    </source>
</reference>